<keyword evidence="1" id="KW-1133">Transmembrane helix</keyword>
<comment type="caution">
    <text evidence="2">The sequence shown here is derived from an EMBL/GenBank/DDBJ whole genome shotgun (WGS) entry which is preliminary data.</text>
</comment>
<proteinExistence type="predicted"/>
<evidence type="ECO:0000256" key="1">
    <source>
        <dbReference type="SAM" id="Phobius"/>
    </source>
</evidence>
<keyword evidence="1" id="KW-0812">Transmembrane</keyword>
<organism evidence="2 3">
    <name type="scientific">Sphagnurus paluster</name>
    <dbReference type="NCBI Taxonomy" id="117069"/>
    <lineage>
        <taxon>Eukaryota</taxon>
        <taxon>Fungi</taxon>
        <taxon>Dikarya</taxon>
        <taxon>Basidiomycota</taxon>
        <taxon>Agaricomycotina</taxon>
        <taxon>Agaricomycetes</taxon>
        <taxon>Agaricomycetidae</taxon>
        <taxon>Agaricales</taxon>
        <taxon>Tricholomatineae</taxon>
        <taxon>Lyophyllaceae</taxon>
        <taxon>Sphagnurus</taxon>
    </lineage>
</organism>
<evidence type="ECO:0000313" key="3">
    <source>
        <dbReference type="Proteomes" id="UP000717328"/>
    </source>
</evidence>
<dbReference type="EMBL" id="JABCKI010006689">
    <property type="protein sequence ID" value="KAG5634045.1"/>
    <property type="molecule type" value="Genomic_DNA"/>
</dbReference>
<gene>
    <name evidence="2" type="ORF">H0H81_003649</name>
</gene>
<dbReference type="OrthoDB" id="2905268at2759"/>
<feature type="transmembrane region" description="Helical" evidence="1">
    <location>
        <begin position="20"/>
        <end position="38"/>
    </location>
</feature>
<reference evidence="2" key="1">
    <citation type="submission" date="2021-02" db="EMBL/GenBank/DDBJ databases">
        <authorList>
            <person name="Nieuwenhuis M."/>
            <person name="Van De Peppel L.J.J."/>
        </authorList>
    </citation>
    <scope>NUCLEOTIDE SEQUENCE</scope>
    <source>
        <strain evidence="2">D49</strain>
    </source>
</reference>
<keyword evidence="3" id="KW-1185">Reference proteome</keyword>
<dbReference type="Proteomes" id="UP000717328">
    <property type="component" value="Unassembled WGS sequence"/>
</dbReference>
<keyword evidence="1" id="KW-0472">Membrane</keyword>
<reference evidence="2" key="2">
    <citation type="submission" date="2021-10" db="EMBL/GenBank/DDBJ databases">
        <title>Phylogenomics reveals ancestral predisposition of the termite-cultivated fungus Termitomyces towards a domesticated lifestyle.</title>
        <authorList>
            <person name="Auxier B."/>
            <person name="Grum-Grzhimaylo A."/>
            <person name="Cardenas M.E."/>
            <person name="Lodge J.D."/>
            <person name="Laessoe T."/>
            <person name="Pedersen O."/>
            <person name="Smith M.E."/>
            <person name="Kuyper T.W."/>
            <person name="Franco-Molano E.A."/>
            <person name="Baroni T.J."/>
            <person name="Aanen D.K."/>
        </authorList>
    </citation>
    <scope>NUCLEOTIDE SEQUENCE</scope>
    <source>
        <strain evidence="2">D49</strain>
    </source>
</reference>
<dbReference type="AlphaFoldDB" id="A0A9P7FRG3"/>
<feature type="transmembrane region" description="Helical" evidence="1">
    <location>
        <begin position="102"/>
        <end position="123"/>
    </location>
</feature>
<sequence>MPQEPPTASLYAQRSLFDGIIVATLGYGALLMLSMQLMQVLLSRPKRGKLYWAIVSYFSMLFVLATFAIGGKLKYAELTFVDFRDYPGGPVGFFNSHLNNHVYIMGQVCTTLVPWVGDIIMIICDLEPKSPYRCCANIAIRRQSL</sequence>
<accession>A0A9P7FRG3</accession>
<feature type="transmembrane region" description="Helical" evidence="1">
    <location>
        <begin position="50"/>
        <end position="70"/>
    </location>
</feature>
<name>A0A9P7FRG3_9AGAR</name>
<protein>
    <submittedName>
        <fullName evidence="2">Uncharacterized protein</fullName>
    </submittedName>
</protein>
<evidence type="ECO:0000313" key="2">
    <source>
        <dbReference type="EMBL" id="KAG5634045.1"/>
    </source>
</evidence>